<evidence type="ECO:0000256" key="5">
    <source>
        <dbReference type="SAM" id="MobiDB-lite"/>
    </source>
</evidence>
<keyword evidence="3 4" id="KW-0175">Coiled coil</keyword>
<dbReference type="PANTHER" id="PTHR23311:SF5">
    <property type="entry name" value="CENTROSOMAL PROTEIN OF 72 KDA"/>
    <property type="match status" value="1"/>
</dbReference>
<gene>
    <name evidence="6" type="primary">Lrrc36</name>
    <name evidence="6" type="ORF">GTO96_0022512</name>
</gene>
<evidence type="ECO:0000256" key="2">
    <source>
        <dbReference type="ARBA" id="ARBA00022737"/>
    </source>
</evidence>
<dbReference type="AlphaFoldDB" id="A0A8X8BXI5"/>
<name>A0A8X8BXI5_POLSE</name>
<feature type="region of interest" description="Disordered" evidence="5">
    <location>
        <begin position="114"/>
        <end position="156"/>
    </location>
</feature>
<feature type="non-terminal residue" evidence="6">
    <location>
        <position position="625"/>
    </location>
</feature>
<proteinExistence type="predicted"/>
<comment type="caution">
    <text evidence="6">The sequence shown here is derived from an EMBL/GenBank/DDBJ whole genome shotgun (WGS) entry which is preliminary data.</text>
</comment>
<evidence type="ECO:0000256" key="4">
    <source>
        <dbReference type="SAM" id="Coils"/>
    </source>
</evidence>
<evidence type="ECO:0000313" key="7">
    <source>
        <dbReference type="Proteomes" id="UP000886611"/>
    </source>
</evidence>
<evidence type="ECO:0000313" key="6">
    <source>
        <dbReference type="EMBL" id="KAG2469782.1"/>
    </source>
</evidence>
<protein>
    <submittedName>
        <fullName evidence="6">LRC36 protein</fullName>
    </submittedName>
</protein>
<keyword evidence="7" id="KW-1185">Reference proteome</keyword>
<feature type="coiled-coil region" evidence="4">
    <location>
        <begin position="353"/>
        <end position="380"/>
    </location>
</feature>
<keyword evidence="2" id="KW-0677">Repeat</keyword>
<evidence type="ECO:0000256" key="1">
    <source>
        <dbReference type="ARBA" id="ARBA00022614"/>
    </source>
</evidence>
<dbReference type="Proteomes" id="UP000886611">
    <property type="component" value="Unassembled WGS sequence"/>
</dbReference>
<organism evidence="6 7">
    <name type="scientific">Polypterus senegalus</name>
    <name type="common">Senegal bichir</name>
    <dbReference type="NCBI Taxonomy" id="55291"/>
    <lineage>
        <taxon>Eukaryota</taxon>
        <taxon>Metazoa</taxon>
        <taxon>Chordata</taxon>
        <taxon>Craniata</taxon>
        <taxon>Vertebrata</taxon>
        <taxon>Euteleostomi</taxon>
        <taxon>Actinopterygii</taxon>
        <taxon>Polypteriformes</taxon>
        <taxon>Polypteridae</taxon>
        <taxon>Polypterus</taxon>
    </lineage>
</organism>
<dbReference type="PANTHER" id="PTHR23311">
    <property type="entry name" value="HEAT SHOCK REGULATED 2"/>
    <property type="match status" value="1"/>
</dbReference>
<keyword evidence="1" id="KW-0433">Leucine-rich repeat</keyword>
<sequence>MATRVFLRSDEEFMKDSEKDIASLYLNSPESLGKGIQDKDRDLLKKKSGLEGLRGVNLPDKFKWNLGYTTENEYRQLPSPVRSSLRSPGKSPTRLKEGFRVTFADNTTLDSASNGNVKPAWTSTAQTSVSNGTERTFASRESQTAKSAKTADTDEKTNNLKGGLLLEKPYQTPFTNLLKSQINKTDAEVDADKAKNLEPGLSSKYLDPTPTYCADRVSSHKGLGDRFSSSPLTSFTFPSTEELLKKPLTWSQEKTQRTRPQYHSSSSSIRRTGSLNSLLMKLEQRAPVVEVSESLGNPAPHSTSPLPISNILSVLKQLLDLVDRHWNGSKSLHQNHEFLTPAHDLLAGLSTSASVDSQQIKKLEQKIQELTEENRSLKSRPSMMLNSLELQKVRLQLTETEDDLKMTDLSVSQQIKHFGRLEEAMNMLRESHRYPSFLWAFIERVRGVKLRLYIDLAYESENLWEILVKSSPNERMKLHLSTKSVHTDAVLVGCDCPILLGRPEEGLRLLQTMKGRLPWWLWEPWEQSLEAQPYRGLWSPPEAPQCLRNPGPQHFYHTQKCWGEEDQGHLEYQGHLECFWVCRRYFHHTRKGRQKLIGRHMELVWVSLKRAASLHLMAGVGRREG</sequence>
<feature type="non-terminal residue" evidence="6">
    <location>
        <position position="1"/>
    </location>
</feature>
<evidence type="ECO:0000256" key="3">
    <source>
        <dbReference type="ARBA" id="ARBA00023054"/>
    </source>
</evidence>
<feature type="region of interest" description="Disordered" evidence="5">
    <location>
        <begin position="249"/>
        <end position="271"/>
    </location>
</feature>
<accession>A0A8X8BXI5</accession>
<dbReference type="EMBL" id="JAATIS010000147">
    <property type="protein sequence ID" value="KAG2469782.1"/>
    <property type="molecule type" value="Genomic_DNA"/>
</dbReference>
<reference evidence="6 7" key="1">
    <citation type="journal article" date="2021" name="Cell">
        <title>Tracing the genetic footprints of vertebrate landing in non-teleost ray-finned fishes.</title>
        <authorList>
            <person name="Bi X."/>
            <person name="Wang K."/>
            <person name="Yang L."/>
            <person name="Pan H."/>
            <person name="Jiang H."/>
            <person name="Wei Q."/>
            <person name="Fang M."/>
            <person name="Yu H."/>
            <person name="Zhu C."/>
            <person name="Cai Y."/>
            <person name="He Y."/>
            <person name="Gan X."/>
            <person name="Zeng H."/>
            <person name="Yu D."/>
            <person name="Zhu Y."/>
            <person name="Jiang H."/>
            <person name="Qiu Q."/>
            <person name="Yang H."/>
            <person name="Zhang Y.E."/>
            <person name="Wang W."/>
            <person name="Zhu M."/>
            <person name="He S."/>
            <person name="Zhang G."/>
        </authorList>
    </citation>
    <scope>NUCLEOTIDE SEQUENCE [LARGE SCALE GENOMIC DNA]</scope>
    <source>
        <strain evidence="6">Bchr_013</strain>
    </source>
</reference>
<dbReference type="InterPro" id="IPR055320">
    <property type="entry name" value="CEP72-like"/>
</dbReference>
<feature type="compositionally biased region" description="Polar residues" evidence="5">
    <location>
        <begin position="114"/>
        <end position="147"/>
    </location>
</feature>